<name>A0A1V8NV36_CITBR</name>
<dbReference type="Gene3D" id="3.40.630.10">
    <property type="entry name" value="Zn peptidases"/>
    <property type="match status" value="1"/>
</dbReference>
<feature type="binding site" evidence="9">
    <location>
        <position position="382"/>
    </location>
    <ligand>
        <name>Zn(2+)</name>
        <dbReference type="ChEBI" id="CHEBI:29105"/>
        <label>2</label>
    </ligand>
</feature>
<accession>A0A1V8NV36</accession>
<dbReference type="GO" id="GO:0008237">
    <property type="term" value="F:metallopeptidase activity"/>
    <property type="evidence" value="ECO:0007669"/>
    <property type="project" value="UniProtKB-KW"/>
</dbReference>
<feature type="active site" evidence="8">
    <location>
        <position position="82"/>
    </location>
</feature>
<protein>
    <recommendedName>
        <fullName evidence="7">Peptidase T</fullName>
        <ecNumber evidence="7">3.4.11.4</ecNumber>
    </recommendedName>
</protein>
<evidence type="ECO:0000313" key="12">
    <source>
        <dbReference type="Proteomes" id="UP000192573"/>
    </source>
</evidence>
<keyword evidence="6" id="KW-0482">Metalloprotease</keyword>
<evidence type="ECO:0000313" key="11">
    <source>
        <dbReference type="EMBL" id="OQM40286.1"/>
    </source>
</evidence>
<evidence type="ECO:0000256" key="6">
    <source>
        <dbReference type="ARBA" id="ARBA00023049"/>
    </source>
</evidence>
<reference evidence="11 12" key="1">
    <citation type="submission" date="2017-03" db="EMBL/GenBank/DDBJ databases">
        <authorList>
            <person name="Afonso C.L."/>
            <person name="Miller P.J."/>
            <person name="Scott M.A."/>
            <person name="Spackman E."/>
            <person name="Goraichik I."/>
            <person name="Dimitrov K.M."/>
            <person name="Suarez D.L."/>
            <person name="Swayne D.E."/>
        </authorList>
    </citation>
    <scope>NUCLEOTIDE SEQUENCE [LARGE SCALE GENOMIC DNA]</scope>
    <source>
        <strain evidence="11 12">ATCC 51113</strain>
    </source>
</reference>
<dbReference type="EMBL" id="NAEW01000012">
    <property type="protein sequence ID" value="OQM40286.1"/>
    <property type="molecule type" value="Genomic_DNA"/>
</dbReference>
<evidence type="ECO:0000259" key="10">
    <source>
        <dbReference type="Pfam" id="PF07687"/>
    </source>
</evidence>
<evidence type="ECO:0000256" key="4">
    <source>
        <dbReference type="ARBA" id="ARBA00022801"/>
    </source>
</evidence>
<dbReference type="SUPFAM" id="SSF55031">
    <property type="entry name" value="Bacterial exopeptidase dimerisation domain"/>
    <property type="match status" value="1"/>
</dbReference>
<dbReference type="InterPro" id="IPR010161">
    <property type="entry name" value="Peptidase_M20B"/>
</dbReference>
<evidence type="ECO:0000256" key="1">
    <source>
        <dbReference type="ARBA" id="ARBA00009692"/>
    </source>
</evidence>
<feature type="binding site" evidence="9">
    <location>
        <position position="141"/>
    </location>
    <ligand>
        <name>Zn(2+)</name>
        <dbReference type="ChEBI" id="CHEBI:29105"/>
        <label>1</label>
    </ligand>
</feature>
<dbReference type="InterPro" id="IPR036264">
    <property type="entry name" value="Bact_exopeptidase_dim_dom"/>
</dbReference>
<dbReference type="Pfam" id="PF07687">
    <property type="entry name" value="M20_dimer"/>
    <property type="match status" value="1"/>
</dbReference>
<dbReference type="NCBIfam" id="NF009920">
    <property type="entry name" value="PRK13381.1"/>
    <property type="match status" value="1"/>
</dbReference>
<evidence type="ECO:0000256" key="2">
    <source>
        <dbReference type="ARBA" id="ARBA00022670"/>
    </source>
</evidence>
<feature type="binding site" evidence="9">
    <location>
        <position position="176"/>
    </location>
    <ligand>
        <name>Zn(2+)</name>
        <dbReference type="ChEBI" id="CHEBI:29105"/>
        <label>2</label>
    </ligand>
</feature>
<dbReference type="GO" id="GO:0006508">
    <property type="term" value="P:proteolysis"/>
    <property type="evidence" value="ECO:0007669"/>
    <property type="project" value="UniProtKB-UniRule"/>
</dbReference>
<dbReference type="GO" id="GO:0006518">
    <property type="term" value="P:peptide metabolic process"/>
    <property type="evidence" value="ECO:0007669"/>
    <property type="project" value="InterPro"/>
</dbReference>
<dbReference type="PANTHER" id="PTHR42994">
    <property type="entry name" value="PEPTIDASE T"/>
    <property type="match status" value="1"/>
</dbReference>
<dbReference type="NCBIfam" id="TIGR01882">
    <property type="entry name" value="peptidase-T"/>
    <property type="match status" value="1"/>
</dbReference>
<evidence type="ECO:0000256" key="7">
    <source>
        <dbReference type="NCBIfam" id="TIGR01882"/>
    </source>
</evidence>
<dbReference type="Gene3D" id="3.30.70.360">
    <property type="match status" value="1"/>
</dbReference>
<dbReference type="GO" id="GO:0045148">
    <property type="term" value="F:tripeptide aminopeptidase activity"/>
    <property type="evidence" value="ECO:0007669"/>
    <property type="project" value="UniProtKB-UniRule"/>
</dbReference>
<dbReference type="NCBIfam" id="NF003976">
    <property type="entry name" value="PRK05469.1"/>
    <property type="match status" value="1"/>
</dbReference>
<keyword evidence="3 9" id="KW-0479">Metal-binding</keyword>
<dbReference type="InterPro" id="IPR001261">
    <property type="entry name" value="ArgE/DapE_CS"/>
</dbReference>
<evidence type="ECO:0000256" key="9">
    <source>
        <dbReference type="PIRSR" id="PIRSR037215-2"/>
    </source>
</evidence>
<dbReference type="AlphaFoldDB" id="A0A1V8NV36"/>
<feature type="binding site" evidence="9">
    <location>
        <position position="199"/>
    </location>
    <ligand>
        <name>Zn(2+)</name>
        <dbReference type="ChEBI" id="CHEBI:29105"/>
        <label>1</label>
    </ligand>
</feature>
<feature type="binding site" evidence="9">
    <location>
        <position position="141"/>
    </location>
    <ligand>
        <name>Zn(2+)</name>
        <dbReference type="ChEBI" id="CHEBI:29105"/>
        <label>2</label>
    </ligand>
</feature>
<evidence type="ECO:0000256" key="3">
    <source>
        <dbReference type="ARBA" id="ARBA00022723"/>
    </source>
</evidence>
<organism evidence="11 12">
    <name type="scientific">Citrobacter braakii</name>
    <dbReference type="NCBI Taxonomy" id="57706"/>
    <lineage>
        <taxon>Bacteria</taxon>
        <taxon>Pseudomonadati</taxon>
        <taxon>Pseudomonadota</taxon>
        <taxon>Gammaproteobacteria</taxon>
        <taxon>Enterobacterales</taxon>
        <taxon>Enterobacteriaceae</taxon>
        <taxon>Citrobacter</taxon>
        <taxon>Citrobacter freundii complex</taxon>
    </lineage>
</organism>
<dbReference type="InterPro" id="IPR011650">
    <property type="entry name" value="Peptidase_M20_dimer"/>
</dbReference>
<dbReference type="PROSITE" id="PS00759">
    <property type="entry name" value="ARGE_DAPE_CPG2_2"/>
    <property type="match status" value="1"/>
</dbReference>
<comment type="similarity">
    <text evidence="1">Belongs to the peptidase M20B family.</text>
</comment>
<dbReference type="InterPro" id="IPR002933">
    <property type="entry name" value="Peptidase_M20"/>
</dbReference>
<dbReference type="EC" id="3.4.11.4" evidence="7"/>
<gene>
    <name evidence="11" type="ORF">BZK42_20755</name>
</gene>
<comment type="cofactor">
    <cofactor evidence="9">
        <name>Zn(2+)</name>
        <dbReference type="ChEBI" id="CHEBI:29105"/>
    </cofactor>
    <text evidence="9">Binds 2 Zn(2+) ions per subunit.</text>
</comment>
<feature type="active site" description="Proton acceptor" evidence="8">
    <location>
        <position position="175"/>
    </location>
</feature>
<evidence type="ECO:0000256" key="5">
    <source>
        <dbReference type="ARBA" id="ARBA00022833"/>
    </source>
</evidence>
<dbReference type="PIRSF" id="PIRSF037215">
    <property type="entry name" value="Peptidase_M20B"/>
    <property type="match status" value="1"/>
</dbReference>
<feature type="domain" description="Peptidase M20 dimerisation" evidence="10">
    <location>
        <begin position="211"/>
        <end position="298"/>
    </location>
</feature>
<dbReference type="Pfam" id="PF01546">
    <property type="entry name" value="Peptidase_M20"/>
    <property type="match status" value="1"/>
</dbReference>
<keyword evidence="2" id="KW-0645">Protease</keyword>
<dbReference type="Proteomes" id="UP000192573">
    <property type="component" value="Unassembled WGS sequence"/>
</dbReference>
<dbReference type="PANTHER" id="PTHR42994:SF1">
    <property type="entry name" value="PEPTIDASE T"/>
    <property type="match status" value="1"/>
</dbReference>
<dbReference type="SUPFAM" id="SSF53187">
    <property type="entry name" value="Zn-dependent exopeptidases"/>
    <property type="match status" value="1"/>
</dbReference>
<proteinExistence type="inferred from homology"/>
<dbReference type="GO" id="GO:0008270">
    <property type="term" value="F:zinc ion binding"/>
    <property type="evidence" value="ECO:0007669"/>
    <property type="project" value="InterPro"/>
</dbReference>
<sequence>MDIVERFINYTKINTTTSRENGANGIMPSSPGQMELAKLLAAELEALGMENIEVRDTAIVTATLPANTDDTIPVVSFFGHLDTSAEQTADTKAQRLHYHGGDLCLNKELNIYLRESEFPELKNYIGDDLLVTDGTSLLGADDKAAIAAIMNALEYLVAHPEIKHGPVKVGFVPDEEQGLRGAKAFDVAAFGADFGYTLDCCGIGEFVYENWNAGDAEIIFTGQSAHPMSAKGKLKNSLLMAHKFIAMLPGGEAPEYTEGREGYYWVKQLQGNSARTVLKLDIRDFSEEGYKARMAFIRQLAVSTCALWGENSVVCHLADRYANVLNSLQGDAHYPIDIAFRAYQKCGITPAPVAMRGGYDGAVLSQKGLPCPNIFTGAHNFHSIYEYLPVRSLRAASDVVVAVIEETYTEFAQRRAQS</sequence>
<keyword evidence="4" id="KW-0378">Hydrolase</keyword>
<dbReference type="RefSeq" id="WP_016155790.1">
    <property type="nucleotide sequence ID" value="NZ_CP022049.2"/>
</dbReference>
<keyword evidence="5 9" id="KW-0862">Zinc</keyword>
<feature type="binding site" evidence="9">
    <location>
        <position position="80"/>
    </location>
    <ligand>
        <name>Zn(2+)</name>
        <dbReference type="ChEBI" id="CHEBI:29105"/>
        <label>1</label>
    </ligand>
</feature>
<comment type="caution">
    <text evidence="11">The sequence shown here is derived from an EMBL/GenBank/DDBJ whole genome shotgun (WGS) entry which is preliminary data.</text>
</comment>
<evidence type="ECO:0000256" key="8">
    <source>
        <dbReference type="PIRSR" id="PIRSR037215-1"/>
    </source>
</evidence>